<reference evidence="2" key="2">
    <citation type="submission" date="2019-07" db="EMBL/GenBank/DDBJ databases">
        <authorList>
            <person name="Yang Y."/>
            <person name="Bocs S."/>
            <person name="Baudouin L."/>
        </authorList>
    </citation>
    <scope>NUCLEOTIDE SEQUENCE</scope>
    <source>
        <tissue evidence="2">Spear leaf of Hainan Tall coconut</tissue>
    </source>
</reference>
<name>A0A8K0I7G5_COCNU</name>
<gene>
    <name evidence="2" type="ORF">COCNU_05G001090</name>
</gene>
<dbReference type="InterPro" id="IPR003697">
    <property type="entry name" value="Maf-like"/>
</dbReference>
<dbReference type="OrthoDB" id="10267058at2759"/>
<proteinExistence type="predicted"/>
<dbReference type="EMBL" id="CM017876">
    <property type="protein sequence ID" value="KAG1341880.1"/>
    <property type="molecule type" value="Genomic_DNA"/>
</dbReference>
<keyword evidence="3" id="KW-1185">Reference proteome</keyword>
<evidence type="ECO:0000313" key="2">
    <source>
        <dbReference type="EMBL" id="KAG1341880.1"/>
    </source>
</evidence>
<protein>
    <submittedName>
        <fullName evidence="2">Putative maf-like protein</fullName>
    </submittedName>
</protein>
<dbReference type="Pfam" id="PF02545">
    <property type="entry name" value="Maf"/>
    <property type="match status" value="1"/>
</dbReference>
<accession>A0A8K0I7G5</accession>
<organism evidence="2 3">
    <name type="scientific">Cocos nucifera</name>
    <name type="common">Coconut palm</name>
    <dbReference type="NCBI Taxonomy" id="13894"/>
    <lineage>
        <taxon>Eukaryota</taxon>
        <taxon>Viridiplantae</taxon>
        <taxon>Streptophyta</taxon>
        <taxon>Embryophyta</taxon>
        <taxon>Tracheophyta</taxon>
        <taxon>Spermatophyta</taxon>
        <taxon>Magnoliopsida</taxon>
        <taxon>Liliopsida</taxon>
        <taxon>Arecaceae</taxon>
        <taxon>Arecoideae</taxon>
        <taxon>Cocoseae</taxon>
        <taxon>Attaleinae</taxon>
        <taxon>Cocos</taxon>
    </lineage>
</organism>
<dbReference type="SUPFAM" id="SSF52972">
    <property type="entry name" value="ITPase-like"/>
    <property type="match status" value="1"/>
</dbReference>
<dbReference type="PANTHER" id="PTHR43213:SF4">
    <property type="entry name" value="7-METHYL-GTP PYROPHOSPHATASE"/>
    <property type="match status" value="1"/>
</dbReference>
<dbReference type="Gene3D" id="3.90.950.10">
    <property type="match status" value="1"/>
</dbReference>
<dbReference type="GO" id="GO:0047429">
    <property type="term" value="F:nucleoside triphosphate diphosphatase activity"/>
    <property type="evidence" value="ECO:0007669"/>
    <property type="project" value="InterPro"/>
</dbReference>
<sequence length="248" mass="26993">MDLLLLLNRGLSGDTCRSDEGDKDLRRVPHRAAERGGTSDELSNSGVPFSCPIMWQHEYVIFSCAVPRSSVTDRLLSADIDEKEIRREKPEELVMALAEAKADAIITKLRSNGFKEDHAEPTLLITADQVVVHGGIIREKPSGAQQAREFIKGYSGGHASTVGSVLVTNLKTGARKGGLDKAEVYYHKIPEEVIESLIKEGDVLYVAGGLMVENPLTSPFVEAIVGTIDSIMGLPKALTEKLIREALE</sequence>
<evidence type="ECO:0000256" key="1">
    <source>
        <dbReference type="ARBA" id="ARBA00022801"/>
    </source>
</evidence>
<dbReference type="Proteomes" id="UP000797356">
    <property type="component" value="Chromosome 5"/>
</dbReference>
<dbReference type="FunFam" id="3.90.950.10:FF:000008">
    <property type="entry name" value="Maf-like protein, expressed"/>
    <property type="match status" value="1"/>
</dbReference>
<evidence type="ECO:0000313" key="3">
    <source>
        <dbReference type="Proteomes" id="UP000797356"/>
    </source>
</evidence>
<dbReference type="AlphaFoldDB" id="A0A8K0I7G5"/>
<reference evidence="2" key="1">
    <citation type="journal article" date="2017" name="Gigascience">
        <title>The genome draft of coconut (Cocos nucifera).</title>
        <authorList>
            <person name="Xiao Y."/>
            <person name="Xu P."/>
            <person name="Fan H."/>
            <person name="Baudouin L."/>
            <person name="Xia W."/>
            <person name="Bocs S."/>
            <person name="Xu J."/>
            <person name="Li Q."/>
            <person name="Guo A."/>
            <person name="Zhou L."/>
            <person name="Li J."/>
            <person name="Wu Y."/>
            <person name="Ma Z."/>
            <person name="Armero A."/>
            <person name="Issali A.E."/>
            <person name="Liu N."/>
            <person name="Peng M."/>
            <person name="Yang Y."/>
        </authorList>
    </citation>
    <scope>NUCLEOTIDE SEQUENCE</scope>
    <source>
        <tissue evidence="2">Spear leaf of Hainan Tall coconut</tissue>
    </source>
</reference>
<comment type="caution">
    <text evidence="2">The sequence shown here is derived from an EMBL/GenBank/DDBJ whole genome shotgun (WGS) entry which is preliminary data.</text>
</comment>
<dbReference type="InterPro" id="IPR029001">
    <property type="entry name" value="ITPase-like_fam"/>
</dbReference>
<keyword evidence="1" id="KW-0378">Hydrolase</keyword>
<dbReference type="PANTHER" id="PTHR43213">
    <property type="entry name" value="BIFUNCTIONAL DTTP/UTP PYROPHOSPHATASE/METHYLTRANSFERASE PROTEIN-RELATED"/>
    <property type="match status" value="1"/>
</dbReference>